<keyword evidence="1" id="KW-0812">Transmembrane</keyword>
<dbReference type="Proteomes" id="UP000823964">
    <property type="component" value="Unassembled WGS sequence"/>
</dbReference>
<keyword evidence="1" id="KW-0472">Membrane</keyword>
<dbReference type="PROSITE" id="PS00409">
    <property type="entry name" value="PROKAR_NTER_METHYL"/>
    <property type="match status" value="1"/>
</dbReference>
<reference evidence="2" key="1">
    <citation type="journal article" date="2021" name="PeerJ">
        <title>Extensive microbial diversity within the chicken gut microbiome revealed by metagenomics and culture.</title>
        <authorList>
            <person name="Gilroy R."/>
            <person name="Ravi A."/>
            <person name="Getino M."/>
            <person name="Pursley I."/>
            <person name="Horton D.L."/>
            <person name="Alikhan N.F."/>
            <person name="Baker D."/>
            <person name="Gharbi K."/>
            <person name="Hall N."/>
            <person name="Watson M."/>
            <person name="Adriaenssens E.M."/>
            <person name="Foster-Nyarko E."/>
            <person name="Jarju S."/>
            <person name="Secka A."/>
            <person name="Antonio M."/>
            <person name="Oren A."/>
            <person name="Chaudhuri R.R."/>
            <person name="La Ragione R."/>
            <person name="Hildebrand F."/>
            <person name="Pallen M.J."/>
        </authorList>
    </citation>
    <scope>NUCLEOTIDE SEQUENCE</scope>
    <source>
        <strain evidence="2">14975</strain>
    </source>
</reference>
<dbReference type="InterPro" id="IPR012902">
    <property type="entry name" value="N_methyl_site"/>
</dbReference>
<dbReference type="Pfam" id="PF07963">
    <property type="entry name" value="N_methyl"/>
    <property type="match status" value="1"/>
</dbReference>
<proteinExistence type="predicted"/>
<gene>
    <name evidence="2" type="ORF">H9862_06765</name>
</gene>
<evidence type="ECO:0000256" key="1">
    <source>
        <dbReference type="SAM" id="Phobius"/>
    </source>
</evidence>
<organism evidence="2 3">
    <name type="scientific">Candidatus Akkermansia intestinigallinarum</name>
    <dbReference type="NCBI Taxonomy" id="2838431"/>
    <lineage>
        <taxon>Bacteria</taxon>
        <taxon>Pseudomonadati</taxon>
        <taxon>Verrucomicrobiota</taxon>
        <taxon>Verrucomicrobiia</taxon>
        <taxon>Verrucomicrobiales</taxon>
        <taxon>Akkermansiaceae</taxon>
        <taxon>Akkermansia</taxon>
    </lineage>
</organism>
<sequence length="331" mass="36947">MKNVFRSGLRRGFTLIELMVALAVTSLLVFGIMQMTIQGLDLWGKVREDVSTSSSARFALEAVAHDLESFQMRAGDNEYQWLYANVDKKPIKGPRGMKIPRSVQCIFFACAPDRNPSVSSSERLRRNYRNARSQNEETRGDVSAVGYRLLYRDHFLDISGDEDPNASDGAFPLFSLYRQVVPPNDTFDKLLGLKNLKSGYDAFGKNDKDFFLCENVLEMNVLFTIQYAKGKADVRSGSADYDYVTVPVITTKGEGAGQEVGVYGNCVKVGGKVYENARIVSANISITVLTEEGVQLAEQIRLGRRRAPNPAEFISKYTRSFSRMVSVPQPL</sequence>
<dbReference type="AlphaFoldDB" id="A0A9D1VBS4"/>
<protein>
    <submittedName>
        <fullName evidence="2">Prepilin-type N-terminal cleavage/methylation domain-containing protein</fullName>
    </submittedName>
</protein>
<dbReference type="EMBL" id="DXFQ01000123">
    <property type="protein sequence ID" value="HIX20283.1"/>
    <property type="molecule type" value="Genomic_DNA"/>
</dbReference>
<feature type="transmembrane region" description="Helical" evidence="1">
    <location>
        <begin position="12"/>
        <end position="33"/>
    </location>
</feature>
<accession>A0A9D1VBS4</accession>
<dbReference type="NCBIfam" id="TIGR02532">
    <property type="entry name" value="IV_pilin_GFxxxE"/>
    <property type="match status" value="1"/>
</dbReference>
<evidence type="ECO:0000313" key="3">
    <source>
        <dbReference type="Proteomes" id="UP000823964"/>
    </source>
</evidence>
<evidence type="ECO:0000313" key="2">
    <source>
        <dbReference type="EMBL" id="HIX20283.1"/>
    </source>
</evidence>
<keyword evidence="1" id="KW-1133">Transmembrane helix</keyword>
<reference evidence="2" key="2">
    <citation type="submission" date="2021-04" db="EMBL/GenBank/DDBJ databases">
        <authorList>
            <person name="Gilroy R."/>
        </authorList>
    </citation>
    <scope>NUCLEOTIDE SEQUENCE</scope>
    <source>
        <strain evidence="2">14975</strain>
    </source>
</reference>
<comment type="caution">
    <text evidence="2">The sequence shown here is derived from an EMBL/GenBank/DDBJ whole genome shotgun (WGS) entry which is preliminary data.</text>
</comment>
<name>A0A9D1VBS4_9BACT</name>